<feature type="repeat" description="TPR" evidence="8">
    <location>
        <begin position="444"/>
        <end position="477"/>
    </location>
</feature>
<accession>A0A815JYR7</accession>
<keyword evidence="5" id="KW-0677">Repeat</keyword>
<dbReference type="Gene3D" id="3.90.176.10">
    <property type="entry name" value="Toxin ADP-ribosyltransferase, Chain A, domain 1"/>
    <property type="match status" value="1"/>
</dbReference>
<feature type="repeat" description="TPR" evidence="8">
    <location>
        <begin position="631"/>
        <end position="664"/>
    </location>
</feature>
<dbReference type="Gene3D" id="1.25.40.10">
    <property type="entry name" value="Tetratricopeptide repeat domain"/>
    <property type="match status" value="3"/>
</dbReference>
<dbReference type="GO" id="GO:0106274">
    <property type="term" value="F:NAD+-protein-arginine ADP-ribosyltransferase activity"/>
    <property type="evidence" value="ECO:0007669"/>
    <property type="project" value="UniProtKB-EC"/>
</dbReference>
<feature type="repeat" description="TPR" evidence="8">
    <location>
        <begin position="589"/>
        <end position="622"/>
    </location>
</feature>
<dbReference type="EMBL" id="CAJNOM010001470">
    <property type="protein sequence ID" value="CAF1609121.1"/>
    <property type="molecule type" value="Genomic_DNA"/>
</dbReference>
<dbReference type="PROSITE" id="PS51996">
    <property type="entry name" value="TR_MART"/>
    <property type="match status" value="1"/>
</dbReference>
<dbReference type="Pfam" id="PF01129">
    <property type="entry name" value="ART"/>
    <property type="match status" value="1"/>
</dbReference>
<evidence type="ECO:0000313" key="11">
    <source>
        <dbReference type="EMBL" id="CAF1609121.1"/>
    </source>
</evidence>
<evidence type="ECO:0000256" key="2">
    <source>
        <dbReference type="ARBA" id="ARBA00022676"/>
    </source>
</evidence>
<sequence>MPLIDDIPQLDSVYIFNDTKILSEKLMKKWQKIKSVHTDIDDLCQGFQLGIKQYHQDSIVMSFVTVNELTSTDNLNQLEPTFMYTQIFKDILLNMEHGKQAIKNFAAYCRHNDCMSSTNIDRLEKEYHAQLAIWWYTSPLNLYSMLNQALRMLDADVIINMGFFLCDVHQQIQQLYEQQVNSYERKPFLVYRGQSLVKSDFGKLQKTKGGLISFNSFLSTSTDKEVSLGFAQIASTEPNKIGILFIMSINPCIKSTLFASIKELSHYKDENEVLFSMHTVFRVGEIKQIDSNDQLYEVELQLTSDEDQQLRILTDRIREDTSGTGWQRLGDLLCKIGQLNKAEELYNVLVEQASDEGEKAHYYHQLAFVHCNQGDYEKAISYYEQGLSITEKTLPSNHPKFAYAYNNIASVYSSMREYSKALSYYESALEIFQKTLPLNHSDLAISYNNIGNIYVKMGEYSKALSFYKKALEIGEITLLLNPFLLAALYSNIGGVYDSMGEYLKALSYYEKALEILKRTLPPHHPDLATSYNNIANITLPSNHPDLATSYNSIANMYYNMGAYSKALSYYEKALEIREKTLPSNHPNLAISYNNIANVYHKMREYSKALSSHEKALEIQKKTLPSYHSDFVQSYNNIGGVYDSMGEYLKALSSHEKALEIQKKTLPSYHPDLATSYNNIANMYYNMGAYSKSLSYSERALNILQCSLPSTHPTVEHLKTNIQFLKRNYKE</sequence>
<protein>
    <recommendedName>
        <fullName evidence="9">NAD(P)(+)--arginine ADP-ribosyltransferase</fullName>
        <ecNumber evidence="9">2.4.2.31</ecNumber>
    </recommendedName>
    <alternativeName>
        <fullName evidence="9">Mono(ADP-ribosyl)transferase</fullName>
    </alternativeName>
</protein>
<dbReference type="SMART" id="SM00028">
    <property type="entry name" value="TPR"/>
    <property type="match status" value="9"/>
</dbReference>
<comment type="caution">
    <text evidence="10">The sequence shown here is derived from an EMBL/GenBank/DDBJ whole genome shotgun (WGS) entry which is preliminary data.</text>
</comment>
<evidence type="ECO:0000313" key="12">
    <source>
        <dbReference type="Proteomes" id="UP000663832"/>
    </source>
</evidence>
<dbReference type="PROSITE" id="PS50005">
    <property type="entry name" value="TPR"/>
    <property type="match status" value="7"/>
</dbReference>
<evidence type="ECO:0000313" key="10">
    <source>
        <dbReference type="EMBL" id="CAF1385735.1"/>
    </source>
</evidence>
<keyword evidence="6 8" id="KW-0802">TPR repeat</keyword>
<dbReference type="EC" id="2.4.2.31" evidence="9"/>
<evidence type="ECO:0000313" key="13">
    <source>
        <dbReference type="Proteomes" id="UP000663877"/>
    </source>
</evidence>
<dbReference type="PANTHER" id="PTHR45641:SF1">
    <property type="entry name" value="AAA+ ATPASE DOMAIN-CONTAINING PROTEIN"/>
    <property type="match status" value="1"/>
</dbReference>
<evidence type="ECO:0000256" key="6">
    <source>
        <dbReference type="ARBA" id="ARBA00022803"/>
    </source>
</evidence>
<reference evidence="10" key="1">
    <citation type="submission" date="2021-02" db="EMBL/GenBank/DDBJ databases">
        <authorList>
            <person name="Nowell W R."/>
        </authorList>
    </citation>
    <scope>NUCLEOTIDE SEQUENCE</scope>
</reference>
<evidence type="ECO:0000256" key="8">
    <source>
        <dbReference type="PROSITE-ProRule" id="PRU00339"/>
    </source>
</evidence>
<organism evidence="10 13">
    <name type="scientific">Adineta steineri</name>
    <dbReference type="NCBI Taxonomy" id="433720"/>
    <lineage>
        <taxon>Eukaryota</taxon>
        <taxon>Metazoa</taxon>
        <taxon>Spiralia</taxon>
        <taxon>Gnathifera</taxon>
        <taxon>Rotifera</taxon>
        <taxon>Eurotatoria</taxon>
        <taxon>Bdelloidea</taxon>
        <taxon>Adinetida</taxon>
        <taxon>Adinetidae</taxon>
        <taxon>Adineta</taxon>
    </lineage>
</organism>
<evidence type="ECO:0000256" key="1">
    <source>
        <dbReference type="ARBA" id="ARBA00009558"/>
    </source>
</evidence>
<feature type="repeat" description="TPR" evidence="8">
    <location>
        <begin position="547"/>
        <end position="580"/>
    </location>
</feature>
<dbReference type="Proteomes" id="UP000663832">
    <property type="component" value="Unassembled WGS sequence"/>
</dbReference>
<gene>
    <name evidence="10" type="ORF">BJG266_LOCUS36828</name>
    <name evidence="11" type="ORF">QVE165_LOCUS53797</name>
</gene>
<dbReference type="SUPFAM" id="SSF56399">
    <property type="entry name" value="ADP-ribosylation"/>
    <property type="match status" value="1"/>
</dbReference>
<feature type="repeat" description="TPR" evidence="8">
    <location>
        <begin position="486"/>
        <end position="519"/>
    </location>
</feature>
<dbReference type="EMBL" id="CAJNOI010001131">
    <property type="protein sequence ID" value="CAF1385735.1"/>
    <property type="molecule type" value="Genomic_DNA"/>
</dbReference>
<evidence type="ECO:0000256" key="7">
    <source>
        <dbReference type="ARBA" id="ARBA00047597"/>
    </source>
</evidence>
<keyword evidence="3 9" id="KW-0808">Transferase</keyword>
<comment type="similarity">
    <text evidence="1 9">Belongs to the Arg-specific ADP-ribosyltransferase family.</text>
</comment>
<dbReference type="SUPFAM" id="SSF81901">
    <property type="entry name" value="HCP-like"/>
    <property type="match status" value="1"/>
</dbReference>
<dbReference type="PANTHER" id="PTHR45641">
    <property type="entry name" value="TETRATRICOPEPTIDE REPEAT PROTEIN (AFU_ORTHOLOGUE AFUA_6G03870)"/>
    <property type="match status" value="1"/>
</dbReference>
<feature type="repeat" description="TPR" evidence="8">
    <location>
        <begin position="360"/>
        <end position="393"/>
    </location>
</feature>
<comment type="catalytic activity">
    <reaction evidence="7 9">
        <text>L-arginyl-[protein] + NAD(+) = N(omega)-(ADP-D-ribosyl)-L-arginyl-[protein] + nicotinamide + H(+)</text>
        <dbReference type="Rhea" id="RHEA:19149"/>
        <dbReference type="Rhea" id="RHEA-COMP:10532"/>
        <dbReference type="Rhea" id="RHEA-COMP:15087"/>
        <dbReference type="ChEBI" id="CHEBI:15378"/>
        <dbReference type="ChEBI" id="CHEBI:17154"/>
        <dbReference type="ChEBI" id="CHEBI:29965"/>
        <dbReference type="ChEBI" id="CHEBI:57540"/>
        <dbReference type="ChEBI" id="CHEBI:142554"/>
        <dbReference type="EC" id="2.4.2.31"/>
    </reaction>
</comment>
<evidence type="ECO:0000256" key="9">
    <source>
        <dbReference type="RuleBase" id="RU361228"/>
    </source>
</evidence>
<dbReference type="InterPro" id="IPR011990">
    <property type="entry name" value="TPR-like_helical_dom_sf"/>
</dbReference>
<dbReference type="InterPro" id="IPR000768">
    <property type="entry name" value="ART"/>
</dbReference>
<dbReference type="OrthoDB" id="5986190at2759"/>
<dbReference type="Pfam" id="PF13424">
    <property type="entry name" value="TPR_12"/>
    <property type="match status" value="5"/>
</dbReference>
<keyword evidence="4" id="KW-0548">Nucleotidyltransferase</keyword>
<evidence type="ECO:0000256" key="5">
    <source>
        <dbReference type="ARBA" id="ARBA00022737"/>
    </source>
</evidence>
<evidence type="ECO:0000256" key="3">
    <source>
        <dbReference type="ARBA" id="ARBA00022679"/>
    </source>
</evidence>
<dbReference type="PROSITE" id="PS50293">
    <property type="entry name" value="TPR_REGION"/>
    <property type="match status" value="4"/>
</dbReference>
<evidence type="ECO:0000256" key="4">
    <source>
        <dbReference type="ARBA" id="ARBA00022695"/>
    </source>
</evidence>
<dbReference type="GO" id="GO:0016779">
    <property type="term" value="F:nucleotidyltransferase activity"/>
    <property type="evidence" value="ECO:0007669"/>
    <property type="project" value="UniProtKB-KW"/>
</dbReference>
<feature type="repeat" description="TPR" evidence="8">
    <location>
        <begin position="402"/>
        <end position="435"/>
    </location>
</feature>
<dbReference type="Proteomes" id="UP000663877">
    <property type="component" value="Unassembled WGS sequence"/>
</dbReference>
<dbReference type="InterPro" id="IPR019734">
    <property type="entry name" value="TPR_rpt"/>
</dbReference>
<keyword evidence="2 9" id="KW-0328">Glycosyltransferase</keyword>
<dbReference type="AlphaFoldDB" id="A0A815JYR7"/>
<keyword evidence="12" id="KW-1185">Reference proteome</keyword>
<keyword evidence="9" id="KW-0521">NADP</keyword>
<keyword evidence="9" id="KW-0520">NAD</keyword>
<proteinExistence type="inferred from homology"/>
<name>A0A815JYR7_9BILA</name>